<comment type="caution">
    <text evidence="1">The sequence shown here is derived from an EMBL/GenBank/DDBJ whole genome shotgun (WGS) entry which is preliminary data.</text>
</comment>
<evidence type="ECO:0000313" key="1">
    <source>
        <dbReference type="EMBL" id="RKE93748.1"/>
    </source>
</evidence>
<sequence>MRAVIHAGMHKTGTTSIQMTLQSNAPKGVYVPDSGPGGGQNGLMVLLFEGGVPPGLSKFAPGAPEVLQRKAKTEDTLRQNLTDPAYHTTVFSAERLVTSPLPAVQRLRDFYAAYCDEIQVILYVRPPVGFMTSAMQEMIKRNPKKLKFHFPPYRNAIHKLDTVFGRENVLLKKFDIAALKDNDVLTDFFDTAGLDLPKTDYVRANEGLSLEAFCLLYTQRILNNEPVDGSTRMSGRNMAFVNKVAQIGTGKLAFDPSLTDPVIEANRDELKWVENRLGTTLDDAPRKPGLRTVASEDDIFAIAAENVSALEEVLISELRAEGGASKDRLLRNLDLLNRLCG</sequence>
<dbReference type="Proteomes" id="UP000284407">
    <property type="component" value="Unassembled WGS sequence"/>
</dbReference>
<dbReference type="OrthoDB" id="7540582at2"/>
<gene>
    <name evidence="1" type="ORF">C8N30_2842</name>
</gene>
<dbReference type="SUPFAM" id="SSF52540">
    <property type="entry name" value="P-loop containing nucleoside triphosphate hydrolases"/>
    <property type="match status" value="1"/>
</dbReference>
<name>A0A420DHP7_9RHOB</name>
<dbReference type="Gene3D" id="3.40.50.300">
    <property type="entry name" value="P-loop containing nucleotide triphosphate hydrolases"/>
    <property type="match status" value="1"/>
</dbReference>
<dbReference type="STRING" id="1443111.Z949_1678"/>
<dbReference type="InterPro" id="IPR027417">
    <property type="entry name" value="P-loop_NTPase"/>
</dbReference>
<dbReference type="EMBL" id="RAQK01000002">
    <property type="protein sequence ID" value="RKE93748.1"/>
    <property type="molecule type" value="Genomic_DNA"/>
</dbReference>
<accession>A0A420DHP7</accession>
<proteinExistence type="predicted"/>
<reference evidence="1 2" key="1">
    <citation type="submission" date="2018-09" db="EMBL/GenBank/DDBJ databases">
        <title>Genomic Encyclopedia of Archaeal and Bacterial Type Strains, Phase II (KMG-II): from individual species to whole genera.</title>
        <authorList>
            <person name="Goeker M."/>
        </authorList>
    </citation>
    <scope>NUCLEOTIDE SEQUENCE [LARGE SCALE GENOMIC DNA]</scope>
    <source>
        <strain evidence="1 2">DSM 11458</strain>
    </source>
</reference>
<protein>
    <recommendedName>
        <fullName evidence="3">Sulfotransferase family protein</fullName>
    </recommendedName>
</protein>
<evidence type="ECO:0000313" key="2">
    <source>
        <dbReference type="Proteomes" id="UP000284407"/>
    </source>
</evidence>
<organism evidence="1 2">
    <name type="scientific">Sulfitobacter guttiformis</name>
    <dbReference type="NCBI Taxonomy" id="74349"/>
    <lineage>
        <taxon>Bacteria</taxon>
        <taxon>Pseudomonadati</taxon>
        <taxon>Pseudomonadota</taxon>
        <taxon>Alphaproteobacteria</taxon>
        <taxon>Rhodobacterales</taxon>
        <taxon>Roseobacteraceae</taxon>
        <taxon>Sulfitobacter</taxon>
    </lineage>
</organism>
<dbReference type="AlphaFoldDB" id="A0A420DHP7"/>
<keyword evidence="2" id="KW-1185">Reference proteome</keyword>
<dbReference type="RefSeq" id="WP_025062208.1">
    <property type="nucleotide sequence ID" value="NZ_RAQK01000002.1"/>
</dbReference>
<evidence type="ECO:0008006" key="3">
    <source>
        <dbReference type="Google" id="ProtNLM"/>
    </source>
</evidence>